<dbReference type="EMBL" id="FOIB01000004">
    <property type="protein sequence ID" value="SEU00595.1"/>
    <property type="molecule type" value="Genomic_DNA"/>
</dbReference>
<dbReference type="Pfam" id="PF00106">
    <property type="entry name" value="adh_short"/>
    <property type="match status" value="1"/>
</dbReference>
<dbReference type="AlphaFoldDB" id="A0A511SYT5"/>
<dbReference type="InterPro" id="IPR002347">
    <property type="entry name" value="SDR_fam"/>
</dbReference>
<evidence type="ECO:0000313" key="5">
    <source>
        <dbReference type="EMBL" id="GEN07064.1"/>
    </source>
</evidence>
<dbReference type="EMBL" id="BJXR01000020">
    <property type="protein sequence ID" value="GEN07064.1"/>
    <property type="molecule type" value="Genomic_DNA"/>
</dbReference>
<evidence type="ECO:0000256" key="1">
    <source>
        <dbReference type="ARBA" id="ARBA00006484"/>
    </source>
</evidence>
<accession>A0A511SYT5</accession>
<evidence type="ECO:0000313" key="7">
    <source>
        <dbReference type="Proteomes" id="UP000183760"/>
    </source>
</evidence>
<feature type="domain" description="Ketoreductase" evidence="4">
    <location>
        <begin position="7"/>
        <end position="193"/>
    </location>
</feature>
<dbReference type="RefSeq" id="WP_046716380.1">
    <property type="nucleotide sequence ID" value="NZ_BJXR01000020.1"/>
</dbReference>
<sequence>MKTVKDKVAAITGAGSGIGRATAVLLAKRGCHLALSDVNEQGLAETEAKCREHGVRVRVDRVDVAKREQVHAWADEVAREFGAVHIVINNAGVALGATIEDTRYEDFEWLMNINFWGVVYGTKAFLPHLKAVDAGHIVNVSSVFGLIGVPTQAAYNAAKFAVKGFTEALRQELEVEGGSIGVTCVHPGGIKTNIARNARVTVRRGWTDERSSSDFEKAFATTPERAAEDIVTAIHKNRRRQLIGGDAVLIDFMQRLLPTLYQRVLVAGMKRRRRKMLSAAT</sequence>
<dbReference type="PRINTS" id="PR00080">
    <property type="entry name" value="SDRFAMILY"/>
</dbReference>
<organism evidence="5 8">
    <name type="scientific">Myxococcus fulvus</name>
    <dbReference type="NCBI Taxonomy" id="33"/>
    <lineage>
        <taxon>Bacteria</taxon>
        <taxon>Pseudomonadati</taxon>
        <taxon>Myxococcota</taxon>
        <taxon>Myxococcia</taxon>
        <taxon>Myxococcales</taxon>
        <taxon>Cystobacterineae</taxon>
        <taxon>Myxococcaceae</taxon>
        <taxon>Myxococcus</taxon>
    </lineage>
</organism>
<dbReference type="Proteomes" id="UP000321514">
    <property type="component" value="Unassembled WGS sequence"/>
</dbReference>
<gene>
    <name evidence="5" type="primary">ephD</name>
    <name evidence="5" type="ORF">MFU01_21010</name>
    <name evidence="6" type="ORF">SAMN05443572_104310</name>
</gene>
<keyword evidence="7" id="KW-1185">Reference proteome</keyword>
<protein>
    <submittedName>
        <fullName evidence="5">Short-chain dehydrogenase</fullName>
    </submittedName>
</protein>
<dbReference type="STRING" id="1334629.MFUL124B02_37960"/>
<comment type="similarity">
    <text evidence="1 3">Belongs to the short-chain dehydrogenases/reductases (SDR) family.</text>
</comment>
<dbReference type="Proteomes" id="UP000183760">
    <property type="component" value="Unassembled WGS sequence"/>
</dbReference>
<dbReference type="GO" id="GO:0016616">
    <property type="term" value="F:oxidoreductase activity, acting on the CH-OH group of donors, NAD or NADP as acceptor"/>
    <property type="evidence" value="ECO:0007669"/>
    <property type="project" value="TreeGrafter"/>
</dbReference>
<dbReference type="InterPro" id="IPR036291">
    <property type="entry name" value="NAD(P)-bd_dom_sf"/>
</dbReference>
<evidence type="ECO:0000313" key="6">
    <source>
        <dbReference type="EMBL" id="SEU00595.1"/>
    </source>
</evidence>
<dbReference type="SMART" id="SM00822">
    <property type="entry name" value="PKS_KR"/>
    <property type="match status" value="1"/>
</dbReference>
<evidence type="ECO:0000259" key="4">
    <source>
        <dbReference type="SMART" id="SM00822"/>
    </source>
</evidence>
<reference evidence="5 8" key="2">
    <citation type="submission" date="2019-07" db="EMBL/GenBank/DDBJ databases">
        <title>Whole genome shotgun sequence of Myxococcus fulvus NBRC 100333.</title>
        <authorList>
            <person name="Hosoyama A."/>
            <person name="Uohara A."/>
            <person name="Ohji S."/>
            <person name="Ichikawa N."/>
        </authorList>
    </citation>
    <scope>NUCLEOTIDE SEQUENCE [LARGE SCALE GENOMIC DNA]</scope>
    <source>
        <strain evidence="5 8">NBRC 100333</strain>
    </source>
</reference>
<dbReference type="InterPro" id="IPR020904">
    <property type="entry name" value="Sc_DH/Rdtase_CS"/>
</dbReference>
<name>A0A511SYT5_MYXFU</name>
<evidence type="ECO:0000256" key="3">
    <source>
        <dbReference type="RuleBase" id="RU000363"/>
    </source>
</evidence>
<proteinExistence type="inferred from homology"/>
<keyword evidence="2" id="KW-0560">Oxidoreductase</keyword>
<dbReference type="InterPro" id="IPR057326">
    <property type="entry name" value="KR_dom"/>
</dbReference>
<evidence type="ECO:0000313" key="8">
    <source>
        <dbReference type="Proteomes" id="UP000321514"/>
    </source>
</evidence>
<reference evidence="6 7" key="1">
    <citation type="submission" date="2016-10" db="EMBL/GenBank/DDBJ databases">
        <authorList>
            <person name="Varghese N."/>
            <person name="Submissions S."/>
        </authorList>
    </citation>
    <scope>NUCLEOTIDE SEQUENCE [LARGE SCALE GENOMIC DNA]</scope>
    <source>
        <strain evidence="6 7">DSM 16525</strain>
    </source>
</reference>
<dbReference type="PROSITE" id="PS00061">
    <property type="entry name" value="ADH_SHORT"/>
    <property type="match status" value="1"/>
</dbReference>
<dbReference type="OrthoDB" id="9789083at2"/>
<dbReference type="Gene3D" id="3.40.50.720">
    <property type="entry name" value="NAD(P)-binding Rossmann-like Domain"/>
    <property type="match status" value="1"/>
</dbReference>
<comment type="caution">
    <text evidence="5">The sequence shown here is derived from an EMBL/GenBank/DDBJ whole genome shotgun (WGS) entry which is preliminary data.</text>
</comment>
<dbReference type="SUPFAM" id="SSF51735">
    <property type="entry name" value="NAD(P)-binding Rossmann-fold domains"/>
    <property type="match status" value="1"/>
</dbReference>
<dbReference type="PRINTS" id="PR00081">
    <property type="entry name" value="GDHRDH"/>
</dbReference>
<dbReference type="FunFam" id="3.40.50.720:FF:000084">
    <property type="entry name" value="Short-chain dehydrogenase reductase"/>
    <property type="match status" value="1"/>
</dbReference>
<dbReference type="PANTHER" id="PTHR24322">
    <property type="entry name" value="PKSB"/>
    <property type="match status" value="1"/>
</dbReference>
<dbReference type="PANTHER" id="PTHR24322:SF736">
    <property type="entry name" value="RETINOL DEHYDROGENASE 10"/>
    <property type="match status" value="1"/>
</dbReference>
<evidence type="ECO:0000256" key="2">
    <source>
        <dbReference type="ARBA" id="ARBA00023002"/>
    </source>
</evidence>